<dbReference type="InterPro" id="IPR011551">
    <property type="entry name" value="NTP_PyrPHydrolase_MazG"/>
</dbReference>
<organism evidence="2 3">
    <name type="scientific">Methylocapsa polymorpha</name>
    <dbReference type="NCBI Taxonomy" id="3080828"/>
    <lineage>
        <taxon>Bacteria</taxon>
        <taxon>Pseudomonadati</taxon>
        <taxon>Pseudomonadota</taxon>
        <taxon>Alphaproteobacteria</taxon>
        <taxon>Hyphomicrobiales</taxon>
        <taxon>Beijerinckiaceae</taxon>
        <taxon>Methylocapsa</taxon>
    </lineage>
</organism>
<dbReference type="InterPro" id="IPR004518">
    <property type="entry name" value="MazG-like_dom"/>
</dbReference>
<dbReference type="Proteomes" id="UP001626536">
    <property type="component" value="Chromosome"/>
</dbReference>
<keyword evidence="3" id="KW-1185">Reference proteome</keyword>
<dbReference type="NCBIfam" id="NF007113">
    <property type="entry name" value="PRK09562.1"/>
    <property type="match status" value="1"/>
</dbReference>
<dbReference type="PANTHER" id="PTHR30522">
    <property type="entry name" value="NUCLEOSIDE TRIPHOSPHATE PYROPHOSPHOHYDROLASE"/>
    <property type="match status" value="1"/>
</dbReference>
<feature type="domain" description="NTP pyrophosphohydrolase MazG-like" evidence="1">
    <location>
        <begin position="30"/>
        <end position="103"/>
    </location>
</feature>
<dbReference type="EC" id="3.6.1.9" evidence="2"/>
<protein>
    <submittedName>
        <fullName evidence="2">Nucleoside triphosphate pyrophosphohydrolase</fullName>
        <ecNumber evidence="2">3.6.1.9</ecNumber>
    </submittedName>
</protein>
<proteinExistence type="predicted"/>
<dbReference type="NCBIfam" id="TIGR00444">
    <property type="entry name" value="mazG"/>
    <property type="match status" value="1"/>
</dbReference>
<evidence type="ECO:0000313" key="3">
    <source>
        <dbReference type="Proteomes" id="UP001626536"/>
    </source>
</evidence>
<reference evidence="2 3" key="1">
    <citation type="submission" date="2023-10" db="EMBL/GenBank/DDBJ databases">
        <title>Novel methanotroph of the genus Methylocapsa from a subarctic wetland.</title>
        <authorList>
            <person name="Belova S.E."/>
            <person name="Oshkin I.Y."/>
            <person name="Miroshnikov K."/>
            <person name="Dedysh S.N."/>
        </authorList>
    </citation>
    <scope>NUCLEOTIDE SEQUENCE [LARGE SCALE GENOMIC DNA]</scope>
    <source>
        <strain evidence="2 3">RX1</strain>
    </source>
</reference>
<gene>
    <name evidence="2" type="primary">mazG</name>
    <name evidence="2" type="ORF">RZS28_16680</name>
</gene>
<dbReference type="CDD" id="cd11529">
    <property type="entry name" value="NTP-PPase_MazG_Cterm"/>
    <property type="match status" value="1"/>
</dbReference>
<dbReference type="PANTHER" id="PTHR30522:SF0">
    <property type="entry name" value="NUCLEOSIDE TRIPHOSPHATE PYROPHOSPHOHYDROLASE"/>
    <property type="match status" value="1"/>
</dbReference>
<keyword evidence="2" id="KW-0378">Hydrolase</keyword>
<dbReference type="Gene3D" id="1.10.287.1080">
    <property type="entry name" value="MazG-like"/>
    <property type="match status" value="2"/>
</dbReference>
<dbReference type="Pfam" id="PF03819">
    <property type="entry name" value="MazG"/>
    <property type="match status" value="2"/>
</dbReference>
<evidence type="ECO:0000259" key="1">
    <source>
        <dbReference type="Pfam" id="PF03819"/>
    </source>
</evidence>
<evidence type="ECO:0000313" key="2">
    <source>
        <dbReference type="EMBL" id="WOJ89409.1"/>
    </source>
</evidence>
<dbReference type="RefSeq" id="WP_407338849.1">
    <property type="nucleotide sequence ID" value="NZ_CP136862.1"/>
</dbReference>
<feature type="domain" description="NTP pyrophosphohydrolase MazG-like" evidence="1">
    <location>
        <begin position="184"/>
        <end position="243"/>
    </location>
</feature>
<dbReference type="InterPro" id="IPR048015">
    <property type="entry name" value="NTP-PPase_MazG-like_N"/>
</dbReference>
<accession>A0ABZ0HQ61</accession>
<sequence length="282" mass="30910">MQPSRDVNRLLEIMASLRSPGTGCGWDLEQTFETIAPFTIEEAYEVADAVARGDMAELREELGDLLLQVVFQARIAEESGAFDFGGVVEAITEKMIRRHPHVFGEAQDLSPEEVKALWAQIKADERSAKDARERARSKEDAGKIVAQNGLLDNIALALPGLTRAVKLQAKASSVGFDWNDARMVIAKIREETDEIEAAIEAGVPDAVGEEIGDLLFTVANLARHAHADPESAIRRANAKFERRFRFIEERLAAKGVALGAASLDEMDALWTEAKIQEKQAGS</sequence>
<dbReference type="SUPFAM" id="SSF101386">
    <property type="entry name" value="all-alpha NTP pyrophosphatases"/>
    <property type="match status" value="2"/>
</dbReference>
<dbReference type="GO" id="GO:0047429">
    <property type="term" value="F:nucleoside triphosphate diphosphatase activity"/>
    <property type="evidence" value="ECO:0007669"/>
    <property type="project" value="UniProtKB-EC"/>
</dbReference>
<dbReference type="EMBL" id="CP136862">
    <property type="protein sequence ID" value="WOJ89409.1"/>
    <property type="molecule type" value="Genomic_DNA"/>
</dbReference>
<name>A0ABZ0HQ61_9HYPH</name>
<dbReference type="CDD" id="cd11528">
    <property type="entry name" value="NTP-PPase_MazG_Nterm"/>
    <property type="match status" value="1"/>
</dbReference>
<dbReference type="InterPro" id="IPR048011">
    <property type="entry name" value="NTP-PPase_MazG-like_C"/>
</dbReference>